<reference evidence="2" key="1">
    <citation type="submission" date="2021-03" db="EMBL/GenBank/DDBJ databases">
        <authorList>
            <person name="Kanchanasin P."/>
            <person name="Saeng-In P."/>
            <person name="Phongsopitanun W."/>
            <person name="Yuki M."/>
            <person name="Kudo T."/>
            <person name="Ohkuma M."/>
            <person name="Tanasupawat S."/>
        </authorList>
    </citation>
    <scope>NUCLEOTIDE SEQUENCE</scope>
    <source>
        <strain evidence="2">GKU 128</strain>
    </source>
</reference>
<feature type="region of interest" description="Disordered" evidence="1">
    <location>
        <begin position="342"/>
        <end position="404"/>
    </location>
</feature>
<feature type="region of interest" description="Disordered" evidence="1">
    <location>
        <begin position="164"/>
        <end position="295"/>
    </location>
</feature>
<feature type="compositionally biased region" description="Gly residues" evidence="1">
    <location>
        <begin position="342"/>
        <end position="372"/>
    </location>
</feature>
<name>A0A939PLK2_9ACTN</name>
<feature type="compositionally biased region" description="Gly residues" evidence="1">
    <location>
        <begin position="197"/>
        <end position="209"/>
    </location>
</feature>
<protein>
    <recommendedName>
        <fullName evidence="4">WXG100 family type VII secretion target</fullName>
    </recommendedName>
</protein>
<dbReference type="Gene3D" id="1.10.287.1060">
    <property type="entry name" value="ESAT-6-like"/>
    <property type="match status" value="1"/>
</dbReference>
<evidence type="ECO:0000313" key="2">
    <source>
        <dbReference type="EMBL" id="MBO2454318.1"/>
    </source>
</evidence>
<evidence type="ECO:0000313" key="3">
    <source>
        <dbReference type="Proteomes" id="UP000669179"/>
    </source>
</evidence>
<accession>A0A939PLK2</accession>
<sequence length="404" mass="38829">MSPQGSTDWDGDMDAMNGILDACQPGKVKEAANNYTAAGDKFKNAAGVLGAQMTALSGVWKGDDADATIEQMRNLQTSASGLQSTSTQTGKTLDDHATKLQWYKDHKPGKGMFGGFSWKDGLVAVAPAGLPMLAGKKIGEAFGLIDSEEDKAAKEHMKRLSERTIQANTAMPERLSTNLPSSGVYNVPPPNNSPGATTGGVHGGGGGSGSFKPPNSGGSGQFTPPGDHGGSGQFTPPGSHGGQYTPPGSHGGSGTYDPNGGNHGGSGTYDPHGGRKGGLAGLPGGGGGAGGGDPFGKGGLGGGGAGGAGSMPGGGAGGAGSMPGGGAGGLAGGMPGAGARGAGAGGLGSGKGAAGRGGMGGGMGGAGRGGGGKGEEEQERSTWLSEDEDVWGGNDGDTAPPVIG</sequence>
<gene>
    <name evidence="2" type="ORF">J4573_45035</name>
</gene>
<feature type="compositionally biased region" description="Polar residues" evidence="1">
    <location>
        <begin position="164"/>
        <end position="184"/>
    </location>
</feature>
<dbReference type="InterPro" id="IPR036689">
    <property type="entry name" value="ESAT-6-like_sf"/>
</dbReference>
<organism evidence="2 3">
    <name type="scientific">Actinomadura barringtoniae</name>
    <dbReference type="NCBI Taxonomy" id="1427535"/>
    <lineage>
        <taxon>Bacteria</taxon>
        <taxon>Bacillati</taxon>
        <taxon>Actinomycetota</taxon>
        <taxon>Actinomycetes</taxon>
        <taxon>Streptosporangiales</taxon>
        <taxon>Thermomonosporaceae</taxon>
        <taxon>Actinomadura</taxon>
    </lineage>
</organism>
<keyword evidence="3" id="KW-1185">Reference proteome</keyword>
<dbReference type="AlphaFoldDB" id="A0A939PLK2"/>
<dbReference type="EMBL" id="JAGEOJ010000025">
    <property type="protein sequence ID" value="MBO2454318.1"/>
    <property type="molecule type" value="Genomic_DNA"/>
</dbReference>
<evidence type="ECO:0008006" key="4">
    <source>
        <dbReference type="Google" id="ProtNLM"/>
    </source>
</evidence>
<proteinExistence type="predicted"/>
<dbReference type="Proteomes" id="UP000669179">
    <property type="component" value="Unassembled WGS sequence"/>
</dbReference>
<feature type="compositionally biased region" description="Gly residues" evidence="1">
    <location>
        <begin position="276"/>
        <end position="295"/>
    </location>
</feature>
<dbReference type="SUPFAM" id="SSF140453">
    <property type="entry name" value="EsxAB dimer-like"/>
    <property type="match status" value="1"/>
</dbReference>
<evidence type="ECO:0000256" key="1">
    <source>
        <dbReference type="SAM" id="MobiDB-lite"/>
    </source>
</evidence>
<comment type="caution">
    <text evidence="2">The sequence shown here is derived from an EMBL/GenBank/DDBJ whole genome shotgun (WGS) entry which is preliminary data.</text>
</comment>
<dbReference type="RefSeq" id="WP_208262512.1">
    <property type="nucleotide sequence ID" value="NZ_JAGEOJ010000025.1"/>
</dbReference>